<organism evidence="2 3">
    <name type="scientific">Dactylellina haptotyla (strain CBS 200.50)</name>
    <name type="common">Nematode-trapping fungus</name>
    <name type="synonym">Monacrosporium haptotylum</name>
    <dbReference type="NCBI Taxonomy" id="1284197"/>
    <lineage>
        <taxon>Eukaryota</taxon>
        <taxon>Fungi</taxon>
        <taxon>Dikarya</taxon>
        <taxon>Ascomycota</taxon>
        <taxon>Pezizomycotina</taxon>
        <taxon>Orbiliomycetes</taxon>
        <taxon>Orbiliales</taxon>
        <taxon>Orbiliaceae</taxon>
        <taxon>Dactylellina</taxon>
    </lineage>
</organism>
<accession>S8A2J1</accession>
<sequence length="343" mass="38343">MEGTNLIRPVSGGNNIPDGGTNYDTGGDGLKVDGRKPDVSYDSLISSFSYCSLFLHNEIGHAQEGHIPKSSATEGSSHPDRDSGSENDVQARTSVRPTTTSGSAGMQSFYFHGMKNLDDILCKDSYPILNNSTWSDWYRATELHMKSLGLWTQINGGKPRENLTRAEEMVKWDRNDASALFIIHLSCNATNRILISNCKTARDAWNCLKAIHCPHSVLVDGIVRPVLAGSDSALKPRVEDFEKLSDYLLMAYKHHVDQERATVAPPGIQLGGEAAQRIEREFLINLLTGLGPEHLLRDKWLYRLMVKEGKRPSDNENTQTLEQITFHSIYRFQLDEERAHKGM</sequence>
<feature type="region of interest" description="Disordered" evidence="1">
    <location>
        <begin position="66"/>
        <end position="102"/>
    </location>
</feature>
<feature type="compositionally biased region" description="Polar residues" evidence="1">
    <location>
        <begin position="86"/>
        <end position="102"/>
    </location>
</feature>
<proteinExistence type="predicted"/>
<comment type="caution">
    <text evidence="2">The sequence shown here is derived from an EMBL/GenBank/DDBJ whole genome shotgun (WGS) entry which is preliminary data.</text>
</comment>
<feature type="region of interest" description="Disordered" evidence="1">
    <location>
        <begin position="1"/>
        <end position="29"/>
    </location>
</feature>
<keyword evidence="3" id="KW-1185">Reference proteome</keyword>
<evidence type="ECO:0000313" key="2">
    <source>
        <dbReference type="EMBL" id="EPS37230.1"/>
    </source>
</evidence>
<dbReference type="Pfam" id="PF14223">
    <property type="entry name" value="Retrotran_gag_2"/>
    <property type="match status" value="1"/>
</dbReference>
<gene>
    <name evidence="2" type="ORF">H072_9027</name>
</gene>
<dbReference type="HOGENOM" id="CLU_808975_0_0_1"/>
<dbReference type="AlphaFoldDB" id="S8A2J1"/>
<dbReference type="OrthoDB" id="8039827at2759"/>
<name>S8A2J1_DACHA</name>
<protein>
    <submittedName>
        <fullName evidence="2">Uncharacterized protein</fullName>
    </submittedName>
</protein>
<dbReference type="EMBL" id="AQGS01000677">
    <property type="protein sequence ID" value="EPS37230.1"/>
    <property type="molecule type" value="Genomic_DNA"/>
</dbReference>
<dbReference type="Proteomes" id="UP000015100">
    <property type="component" value="Unassembled WGS sequence"/>
</dbReference>
<evidence type="ECO:0000256" key="1">
    <source>
        <dbReference type="SAM" id="MobiDB-lite"/>
    </source>
</evidence>
<evidence type="ECO:0000313" key="3">
    <source>
        <dbReference type="Proteomes" id="UP000015100"/>
    </source>
</evidence>
<reference evidence="2 3" key="1">
    <citation type="journal article" date="2013" name="PLoS Genet.">
        <title>Genomic mechanisms accounting for the adaptation to parasitism in nematode-trapping fungi.</title>
        <authorList>
            <person name="Meerupati T."/>
            <person name="Andersson K.M."/>
            <person name="Friman E."/>
            <person name="Kumar D."/>
            <person name="Tunlid A."/>
            <person name="Ahren D."/>
        </authorList>
    </citation>
    <scope>NUCLEOTIDE SEQUENCE [LARGE SCALE GENOMIC DNA]</scope>
    <source>
        <strain evidence="2 3">CBS 200.50</strain>
    </source>
</reference>
<reference evidence="3" key="2">
    <citation type="submission" date="2013-04" db="EMBL/GenBank/DDBJ databases">
        <title>Genomic mechanisms accounting for the adaptation to parasitism in nematode-trapping fungi.</title>
        <authorList>
            <person name="Ahren D.G."/>
        </authorList>
    </citation>
    <scope>NUCLEOTIDE SEQUENCE [LARGE SCALE GENOMIC DNA]</scope>
    <source>
        <strain evidence="3">CBS 200.50</strain>
    </source>
</reference>